<keyword evidence="2" id="KW-1185">Reference proteome</keyword>
<sequence>MIQSSPFASTTHHFARFSNHRRLKEYFVDTGTYHGLTTELYLELTHLRRGICGTGDPSKLSREVKDLPAHCEWCLLGQRFCAGREQWLLGVFGDVVMMLRDAVLWQKVYSIATCTSEDSLEVPGDAARLVLMFFEPISPPTLPRCLPIHSVVDETPSSFST</sequence>
<evidence type="ECO:0000313" key="2">
    <source>
        <dbReference type="Proteomes" id="UP000790709"/>
    </source>
</evidence>
<proteinExistence type="predicted"/>
<organism evidence="1 2">
    <name type="scientific">Leucogyrophana mollusca</name>
    <dbReference type="NCBI Taxonomy" id="85980"/>
    <lineage>
        <taxon>Eukaryota</taxon>
        <taxon>Fungi</taxon>
        <taxon>Dikarya</taxon>
        <taxon>Basidiomycota</taxon>
        <taxon>Agaricomycotina</taxon>
        <taxon>Agaricomycetes</taxon>
        <taxon>Agaricomycetidae</taxon>
        <taxon>Boletales</taxon>
        <taxon>Boletales incertae sedis</taxon>
        <taxon>Leucogyrophana</taxon>
    </lineage>
</organism>
<comment type="caution">
    <text evidence="1">The sequence shown here is derived from an EMBL/GenBank/DDBJ whole genome shotgun (WGS) entry which is preliminary data.</text>
</comment>
<evidence type="ECO:0000313" key="1">
    <source>
        <dbReference type="EMBL" id="KAH7924125.1"/>
    </source>
</evidence>
<dbReference type="Proteomes" id="UP000790709">
    <property type="component" value="Unassembled WGS sequence"/>
</dbReference>
<name>A0ACB8BFI2_9AGAM</name>
<protein>
    <submittedName>
        <fullName evidence="1">Uncharacterized protein</fullName>
    </submittedName>
</protein>
<accession>A0ACB8BFI2</accession>
<dbReference type="EMBL" id="MU266433">
    <property type="protein sequence ID" value="KAH7924125.1"/>
    <property type="molecule type" value="Genomic_DNA"/>
</dbReference>
<gene>
    <name evidence="1" type="ORF">BV22DRAFT_1047715</name>
</gene>
<reference evidence="1" key="1">
    <citation type="journal article" date="2021" name="New Phytol.">
        <title>Evolutionary innovations through gain and loss of genes in the ectomycorrhizal Boletales.</title>
        <authorList>
            <person name="Wu G."/>
            <person name="Miyauchi S."/>
            <person name="Morin E."/>
            <person name="Kuo A."/>
            <person name="Drula E."/>
            <person name="Varga T."/>
            <person name="Kohler A."/>
            <person name="Feng B."/>
            <person name="Cao Y."/>
            <person name="Lipzen A."/>
            <person name="Daum C."/>
            <person name="Hundley H."/>
            <person name="Pangilinan J."/>
            <person name="Johnson J."/>
            <person name="Barry K."/>
            <person name="LaButti K."/>
            <person name="Ng V."/>
            <person name="Ahrendt S."/>
            <person name="Min B."/>
            <person name="Choi I.G."/>
            <person name="Park H."/>
            <person name="Plett J.M."/>
            <person name="Magnuson J."/>
            <person name="Spatafora J.W."/>
            <person name="Nagy L.G."/>
            <person name="Henrissat B."/>
            <person name="Grigoriev I.V."/>
            <person name="Yang Z.L."/>
            <person name="Xu J."/>
            <person name="Martin F.M."/>
        </authorList>
    </citation>
    <scope>NUCLEOTIDE SEQUENCE</scope>
    <source>
        <strain evidence="1">KUC20120723A-06</strain>
    </source>
</reference>